<dbReference type="GO" id="GO:0005506">
    <property type="term" value="F:iron ion binding"/>
    <property type="evidence" value="ECO:0007669"/>
    <property type="project" value="TreeGrafter"/>
</dbReference>
<dbReference type="EMBL" id="PJNW01000023">
    <property type="protein sequence ID" value="PKR87265.1"/>
    <property type="molecule type" value="Genomic_DNA"/>
</dbReference>
<dbReference type="PANTHER" id="PTHR43011:SF1">
    <property type="entry name" value="IRON-SULFUR CLUSTER ASSEMBLY 2 HOMOLOG, MITOCHONDRIAL"/>
    <property type="match status" value="1"/>
</dbReference>
<dbReference type="InterPro" id="IPR017870">
    <property type="entry name" value="FeS_cluster_insertion_CS"/>
</dbReference>
<dbReference type="OrthoDB" id="9801228at2"/>
<dbReference type="Proteomes" id="UP000233491">
    <property type="component" value="Unassembled WGS sequence"/>
</dbReference>
<dbReference type="InterPro" id="IPR035903">
    <property type="entry name" value="HesB-like_dom_sf"/>
</dbReference>
<dbReference type="AlphaFoldDB" id="A0A1I4TI67"/>
<dbReference type="PROSITE" id="PS01152">
    <property type="entry name" value="HESB"/>
    <property type="match status" value="1"/>
</dbReference>
<reference evidence="2 3" key="1">
    <citation type="submission" date="2017-12" db="EMBL/GenBank/DDBJ databases">
        <title>Anaerobic carbon monoxide metabolism by Pleomorphomonas carboxyditropha sp. nov., a new mesophilic hydrogenogenic carboxidotroph.</title>
        <authorList>
            <person name="Esquivel-Elizondo S."/>
            <person name="Krajmalnik-Brown R."/>
        </authorList>
    </citation>
    <scope>NUCLEOTIDE SEQUENCE [LARGE SCALE GENOMIC DNA]</scope>
    <source>
        <strain evidence="2 3">R5-392</strain>
    </source>
</reference>
<organism evidence="2 3">
    <name type="scientific">Pleomorphomonas diazotrophica</name>
    <dbReference type="NCBI Taxonomy" id="1166257"/>
    <lineage>
        <taxon>Bacteria</taxon>
        <taxon>Pseudomonadati</taxon>
        <taxon>Pseudomonadota</taxon>
        <taxon>Alphaproteobacteria</taxon>
        <taxon>Hyphomicrobiales</taxon>
        <taxon>Pleomorphomonadaceae</taxon>
        <taxon>Pleomorphomonas</taxon>
    </lineage>
</organism>
<dbReference type="InterPro" id="IPR000361">
    <property type="entry name" value="ATAP_core_dom"/>
</dbReference>
<dbReference type="NCBIfam" id="TIGR00049">
    <property type="entry name" value="iron-sulfur cluster assembly accessory protein"/>
    <property type="match status" value="1"/>
</dbReference>
<proteinExistence type="predicted"/>
<comment type="caution">
    <text evidence="2">The sequence shown here is derived from an EMBL/GenBank/DDBJ whole genome shotgun (WGS) entry which is preliminary data.</text>
</comment>
<gene>
    <name evidence="2" type="ORF">CXZ10_20925</name>
</gene>
<accession>A0A1I4TI67</accession>
<feature type="domain" description="Core" evidence="1">
    <location>
        <begin position="2"/>
        <end position="103"/>
    </location>
</feature>
<dbReference type="Gene3D" id="2.60.300.12">
    <property type="entry name" value="HesB-like domain"/>
    <property type="match status" value="1"/>
</dbReference>
<sequence>MIELTDNAVDAVRTALIGAGDRAEGLRIVVEAGGCAGLQYRMGLEKDERPGDLVLEQGGIRLYLDALTQRHIGGLVVDFIDGVEQSGFVFDNPNAASRCSCGKSFC</sequence>
<evidence type="ECO:0000313" key="3">
    <source>
        <dbReference type="Proteomes" id="UP000233491"/>
    </source>
</evidence>
<name>A0A1I4TI67_9HYPH</name>
<dbReference type="GO" id="GO:0051539">
    <property type="term" value="F:4 iron, 4 sulfur cluster binding"/>
    <property type="evidence" value="ECO:0007669"/>
    <property type="project" value="TreeGrafter"/>
</dbReference>
<dbReference type="InterPro" id="IPR016092">
    <property type="entry name" value="ATAP"/>
</dbReference>
<evidence type="ECO:0000313" key="2">
    <source>
        <dbReference type="EMBL" id="PKR87265.1"/>
    </source>
</evidence>
<dbReference type="GO" id="GO:0051537">
    <property type="term" value="F:2 iron, 2 sulfur cluster binding"/>
    <property type="evidence" value="ECO:0007669"/>
    <property type="project" value="UniProtKB-ARBA"/>
</dbReference>
<evidence type="ECO:0000259" key="1">
    <source>
        <dbReference type="Pfam" id="PF01521"/>
    </source>
</evidence>
<dbReference type="GO" id="GO:0016226">
    <property type="term" value="P:iron-sulfur cluster assembly"/>
    <property type="evidence" value="ECO:0007669"/>
    <property type="project" value="InterPro"/>
</dbReference>
<dbReference type="RefSeq" id="WP_101291314.1">
    <property type="nucleotide sequence ID" value="NZ_FOUQ01000005.1"/>
</dbReference>
<keyword evidence="3" id="KW-1185">Reference proteome</keyword>
<dbReference type="SUPFAM" id="SSF89360">
    <property type="entry name" value="HesB-like domain"/>
    <property type="match status" value="1"/>
</dbReference>
<protein>
    <submittedName>
        <fullName evidence="2">Iron-sulfur cluster assembly accessory protein</fullName>
    </submittedName>
</protein>
<dbReference type="PANTHER" id="PTHR43011">
    <property type="entry name" value="IRON-SULFUR CLUSTER ASSEMBLY 2 HOMOLOG, MITOCHONDRIAL"/>
    <property type="match status" value="1"/>
</dbReference>
<dbReference type="Pfam" id="PF01521">
    <property type="entry name" value="Fe-S_biosyn"/>
    <property type="match status" value="1"/>
</dbReference>